<accession>A0A1H0CGQ1</accession>
<protein>
    <submittedName>
        <fullName evidence="1">Putative addiction module killer protein</fullName>
    </submittedName>
</protein>
<dbReference type="AlphaFoldDB" id="A0A1H0CGQ1"/>
<name>A0A1H0CGQ1_9GAMM</name>
<dbReference type="NCBIfam" id="TIGR02683">
    <property type="entry name" value="upstrm_HI1419"/>
    <property type="match status" value="1"/>
</dbReference>
<gene>
    <name evidence="1" type="ORF">SAMN04487957_10136</name>
</gene>
<proteinExistence type="predicted"/>
<organism evidence="1 2">
    <name type="scientific">Halomonas shengliensis</name>
    <dbReference type="NCBI Taxonomy" id="419597"/>
    <lineage>
        <taxon>Bacteria</taxon>
        <taxon>Pseudomonadati</taxon>
        <taxon>Pseudomonadota</taxon>
        <taxon>Gammaproteobacteria</taxon>
        <taxon>Oceanospirillales</taxon>
        <taxon>Halomonadaceae</taxon>
        <taxon>Halomonas</taxon>
    </lineage>
</organism>
<dbReference type="EMBL" id="FNIV01000001">
    <property type="protein sequence ID" value="SDN57060.1"/>
    <property type="molecule type" value="Genomic_DNA"/>
</dbReference>
<evidence type="ECO:0000313" key="1">
    <source>
        <dbReference type="EMBL" id="SDN57060.1"/>
    </source>
</evidence>
<dbReference type="InterPro" id="IPR009241">
    <property type="entry name" value="HigB-like"/>
</dbReference>
<dbReference type="STRING" id="419597.SAMN04487957_10136"/>
<dbReference type="InterPro" id="IPR014056">
    <property type="entry name" value="TypeIITA-like_toxin_pred"/>
</dbReference>
<dbReference type="Pfam" id="PF05973">
    <property type="entry name" value="Gp49"/>
    <property type="match status" value="1"/>
</dbReference>
<evidence type="ECO:0000313" key="2">
    <source>
        <dbReference type="Proteomes" id="UP000199075"/>
    </source>
</evidence>
<sequence length="113" mass="12843">MLPMMELTHYLTADGHDPFQAWLDATKGKDRQAAMRVLTRLNRLAAGNAGDTKAVGDGVLELRIDYGPGYRVYYTKVGRRLVMLLIGGTKKRQQADIEQAKEFLADHRRRARR</sequence>
<keyword evidence="2" id="KW-1185">Reference proteome</keyword>
<dbReference type="PANTHER" id="PTHR41791">
    <property type="entry name" value="SSL7039 PROTEIN"/>
    <property type="match status" value="1"/>
</dbReference>
<reference evidence="2" key="1">
    <citation type="submission" date="2016-10" db="EMBL/GenBank/DDBJ databases">
        <authorList>
            <person name="Varghese N."/>
            <person name="Submissions S."/>
        </authorList>
    </citation>
    <scope>NUCLEOTIDE SEQUENCE [LARGE SCALE GENOMIC DNA]</scope>
    <source>
        <strain evidence="2">CGMCC 1.6444</strain>
    </source>
</reference>
<dbReference type="PANTHER" id="PTHR41791:SF1">
    <property type="entry name" value="SSL7039 PROTEIN"/>
    <property type="match status" value="1"/>
</dbReference>
<dbReference type="PIRSF" id="PIRSF028744">
    <property type="entry name" value="Addict_mod_HI1419"/>
    <property type="match status" value="1"/>
</dbReference>
<dbReference type="Proteomes" id="UP000199075">
    <property type="component" value="Unassembled WGS sequence"/>
</dbReference>